<organism evidence="1 2">
    <name type="scientific">Hirsutella rhossiliensis</name>
    <dbReference type="NCBI Taxonomy" id="111463"/>
    <lineage>
        <taxon>Eukaryota</taxon>
        <taxon>Fungi</taxon>
        <taxon>Dikarya</taxon>
        <taxon>Ascomycota</taxon>
        <taxon>Pezizomycotina</taxon>
        <taxon>Sordariomycetes</taxon>
        <taxon>Hypocreomycetidae</taxon>
        <taxon>Hypocreales</taxon>
        <taxon>Ophiocordycipitaceae</taxon>
        <taxon>Hirsutella</taxon>
    </lineage>
</organism>
<keyword evidence="2" id="KW-1185">Reference proteome</keyword>
<gene>
    <name evidence="1" type="ORF">HRG_00083</name>
</gene>
<evidence type="ECO:0000313" key="1">
    <source>
        <dbReference type="EMBL" id="KAH0967441.1"/>
    </source>
</evidence>
<reference evidence="1" key="1">
    <citation type="submission" date="2021-09" db="EMBL/GenBank/DDBJ databases">
        <title>A high-quality genome of the endoparasitic fungus Hirsutella rhossiliensis with a comparison of Hirsutella genomes reveals transposable elements contributing to genome size variation.</title>
        <authorList>
            <person name="Lin R."/>
            <person name="Jiao Y."/>
            <person name="Sun X."/>
            <person name="Ling J."/>
            <person name="Xie B."/>
            <person name="Cheng X."/>
        </authorList>
    </citation>
    <scope>NUCLEOTIDE SEQUENCE</scope>
    <source>
        <strain evidence="1">HR02</strain>
    </source>
</reference>
<dbReference type="OrthoDB" id="4903265at2759"/>
<dbReference type="AlphaFoldDB" id="A0A9P8SLZ0"/>
<dbReference type="Proteomes" id="UP000824596">
    <property type="component" value="Unassembled WGS sequence"/>
</dbReference>
<dbReference type="GeneID" id="68349212"/>
<proteinExistence type="predicted"/>
<protein>
    <submittedName>
        <fullName evidence="1">Uncharacterized protein</fullName>
    </submittedName>
</protein>
<name>A0A9P8SLZ0_9HYPO</name>
<dbReference type="EMBL" id="JAIZPD010000001">
    <property type="protein sequence ID" value="KAH0967441.1"/>
    <property type="molecule type" value="Genomic_DNA"/>
</dbReference>
<accession>A0A9P8SLZ0</accession>
<sequence>MDVFVLGKKFHRRPRRPLLTLIDELYDFLQAFHHENGAAIVRQSSNNSPEVSGRAIPTFVVFICDRGPRRPSESTGLRRASTRKLDCQVRITASTSKHAK</sequence>
<evidence type="ECO:0000313" key="2">
    <source>
        <dbReference type="Proteomes" id="UP000824596"/>
    </source>
</evidence>
<comment type="caution">
    <text evidence="1">The sequence shown here is derived from an EMBL/GenBank/DDBJ whole genome shotgun (WGS) entry which is preliminary data.</text>
</comment>
<dbReference type="RefSeq" id="XP_044724954.1">
    <property type="nucleotide sequence ID" value="XM_044858554.1"/>
</dbReference>